<reference evidence="2" key="2">
    <citation type="submission" date="2023-06" db="EMBL/GenBank/DDBJ databases">
        <title>Isolation and genome sequencing of cytomegaloviruses from Natal multimammate mice (Mastomys natalensis).</title>
        <authorList>
            <person name="Jarvis M.A."/>
            <person name="Davison A.J."/>
        </authorList>
    </citation>
    <scope>NUCLEOTIDE SEQUENCE</scope>
    <source>
        <strain evidence="2">Mnat18</strain>
    </source>
</reference>
<feature type="compositionally biased region" description="Pro residues" evidence="1">
    <location>
        <begin position="89"/>
        <end position="98"/>
    </location>
</feature>
<protein>
    <submittedName>
        <fullName evidence="2">Protein a1</fullName>
    </submittedName>
</protein>
<sequence>MPAGDEAARSGWRWLNGTPFDADTYRGLPPSPHLLAIAKDCGSRYCMVRHTNYTLRRANGTAAYAYLSESGFSAARHYSRRRWICSGPLFPPPPPNPPTYAVAPQEPPEDGEE</sequence>
<dbReference type="EMBL" id="OP429123">
    <property type="protein sequence ID" value="WEG69019.1"/>
    <property type="molecule type" value="Genomic_DNA"/>
</dbReference>
<proteinExistence type="predicted"/>
<evidence type="ECO:0000256" key="1">
    <source>
        <dbReference type="SAM" id="MobiDB-lite"/>
    </source>
</evidence>
<feature type="region of interest" description="Disordered" evidence="1">
    <location>
        <begin position="89"/>
        <end position="113"/>
    </location>
</feature>
<gene>
    <name evidence="2" type="primary">a1</name>
</gene>
<evidence type="ECO:0000313" key="2">
    <source>
        <dbReference type="EMBL" id="WEG69019.1"/>
    </source>
</evidence>
<organism evidence="2">
    <name type="scientific">Mastomys natalensis cytomegalovirus 2</name>
    <dbReference type="NCBI Taxonomy" id="2973540"/>
    <lineage>
        <taxon>Viruses</taxon>
        <taxon>Duplodnaviria</taxon>
        <taxon>Heunggongvirae</taxon>
        <taxon>Peploviricota</taxon>
        <taxon>Herviviricetes</taxon>
        <taxon>Herpesvirales</taxon>
        <taxon>Orthoherpesviridae</taxon>
        <taxon>Betaherpesvirinae</taxon>
        <taxon>Muromegalovirus</taxon>
    </lineage>
</organism>
<accession>A0A9Y1N5W5</accession>
<reference evidence="2" key="1">
    <citation type="submission" date="2022-09" db="EMBL/GenBank/DDBJ databases">
        <authorList>
            <person name="Vucak M."/>
            <person name="Davison A.J."/>
        </authorList>
    </citation>
    <scope>NUCLEOTIDE SEQUENCE</scope>
    <source>
        <strain evidence="2">Mnat18</strain>
    </source>
</reference>
<name>A0A9Y1N5W5_9BETA</name>